<dbReference type="RefSeq" id="WP_200400511.1">
    <property type="nucleotide sequence ID" value="NZ_CP066831.1"/>
</dbReference>
<dbReference type="Proteomes" id="UP000595636">
    <property type="component" value="Chromosome"/>
</dbReference>
<accession>A0A7T7RGF0</accession>
<protein>
    <submittedName>
        <fullName evidence="3">Uncharacterized protein</fullName>
    </submittedName>
</protein>
<evidence type="ECO:0000313" key="3">
    <source>
        <dbReference type="EMBL" id="QQM45704.1"/>
    </source>
</evidence>
<dbReference type="AlphaFoldDB" id="A0A7T7RGF0"/>
<feature type="transmembrane region" description="Helical" evidence="2">
    <location>
        <begin position="22"/>
        <end position="49"/>
    </location>
</feature>
<evidence type="ECO:0000256" key="2">
    <source>
        <dbReference type="SAM" id="Phobius"/>
    </source>
</evidence>
<feature type="region of interest" description="Disordered" evidence="1">
    <location>
        <begin position="59"/>
        <end position="84"/>
    </location>
</feature>
<dbReference type="KEGG" id="slf:JEQ17_44035"/>
<keyword evidence="2" id="KW-0472">Membrane</keyword>
<keyword evidence="2" id="KW-0812">Transmembrane</keyword>
<dbReference type="EMBL" id="CP066831">
    <property type="protein sequence ID" value="QQM45704.1"/>
    <property type="molecule type" value="Genomic_DNA"/>
</dbReference>
<gene>
    <name evidence="3" type="ORF">JEQ17_44035</name>
</gene>
<reference evidence="3 4" key="1">
    <citation type="submission" date="2020-12" db="EMBL/GenBank/DDBJ databases">
        <title>A novel species.</title>
        <authorList>
            <person name="Li K."/>
        </authorList>
    </citation>
    <scope>NUCLEOTIDE SEQUENCE [LARGE SCALE GENOMIC DNA]</scope>
    <source>
        <strain evidence="3 4">ZYC-3</strain>
    </source>
</reference>
<keyword evidence="4" id="KW-1185">Reference proteome</keyword>
<proteinExistence type="predicted"/>
<evidence type="ECO:0000313" key="4">
    <source>
        <dbReference type="Proteomes" id="UP000595636"/>
    </source>
</evidence>
<evidence type="ECO:0000256" key="1">
    <source>
        <dbReference type="SAM" id="MobiDB-lite"/>
    </source>
</evidence>
<organism evidence="3 4">
    <name type="scientific">Streptomyces liliifuscus</name>
    <dbReference type="NCBI Taxonomy" id="2797636"/>
    <lineage>
        <taxon>Bacteria</taxon>
        <taxon>Bacillati</taxon>
        <taxon>Actinomycetota</taxon>
        <taxon>Actinomycetes</taxon>
        <taxon>Kitasatosporales</taxon>
        <taxon>Streptomycetaceae</taxon>
        <taxon>Streptomyces</taxon>
    </lineage>
</organism>
<keyword evidence="2" id="KW-1133">Transmembrane helix</keyword>
<feature type="compositionally biased region" description="Polar residues" evidence="1">
    <location>
        <begin position="75"/>
        <end position="84"/>
    </location>
</feature>
<sequence>MGATRDRSVGYDIQVPAGRTRWWIVALIMGLPALLVAGFLAMIVIWVLADDSSEAERRPSHGLEVSVGDGWAGSTPASSRASAV</sequence>
<name>A0A7T7RGF0_9ACTN</name>